<organism evidence="4 5">
    <name type="scientific">candidate division MSBL1 archaeon SCGC-AAA259A05</name>
    <dbReference type="NCBI Taxonomy" id="1698259"/>
    <lineage>
        <taxon>Archaea</taxon>
        <taxon>Methanobacteriati</taxon>
        <taxon>Methanobacteriota</taxon>
        <taxon>candidate division MSBL1</taxon>
    </lineage>
</organism>
<dbReference type="Pfam" id="PF00881">
    <property type="entry name" value="Nitroreductase"/>
    <property type="match status" value="1"/>
</dbReference>
<reference evidence="4 5" key="1">
    <citation type="journal article" date="2016" name="Sci. Rep.">
        <title>Metabolic traits of an uncultured archaeal lineage -MSBL1- from brine pools of the Red Sea.</title>
        <authorList>
            <person name="Mwirichia R."/>
            <person name="Alam I."/>
            <person name="Rashid M."/>
            <person name="Vinu M."/>
            <person name="Ba-Alawi W."/>
            <person name="Anthony Kamau A."/>
            <person name="Kamanda Ngugi D."/>
            <person name="Goker M."/>
            <person name="Klenk H.P."/>
            <person name="Bajic V."/>
            <person name="Stingl U."/>
        </authorList>
    </citation>
    <scope>NUCLEOTIDE SEQUENCE [LARGE SCALE GENOMIC DNA]</scope>
    <source>
        <strain evidence="4">SCGC-AAA259A05</strain>
    </source>
</reference>
<dbReference type="SUPFAM" id="SSF55469">
    <property type="entry name" value="FMN-dependent nitroreductase-like"/>
    <property type="match status" value="1"/>
</dbReference>
<dbReference type="EMBL" id="LHXJ01000004">
    <property type="protein sequence ID" value="KXA91622.1"/>
    <property type="molecule type" value="Genomic_DNA"/>
</dbReference>
<sequence length="173" mass="19260">MEVSTAIRNRRSVRNFKSDSVRKEDLRKILNAGRWAPSSGNTQPLELVVVKDPKVKKRLASAALGQSFVAEAPISIVVCANVPRTKRRYGERGSQLYVIQDTAAAAQNIHLMAYALGYATCWVGAFDEEKVADVIEAPEEVRPLVIIPMGKPAKIPREPPRRDLEDIVHENIF</sequence>
<accession>A0A133UBN8</accession>
<evidence type="ECO:0000256" key="1">
    <source>
        <dbReference type="ARBA" id="ARBA00007118"/>
    </source>
</evidence>
<evidence type="ECO:0000313" key="5">
    <source>
        <dbReference type="Proteomes" id="UP000070163"/>
    </source>
</evidence>
<evidence type="ECO:0000313" key="4">
    <source>
        <dbReference type="EMBL" id="KXA91622.1"/>
    </source>
</evidence>
<proteinExistence type="inferred from homology"/>
<dbReference type="Proteomes" id="UP000070163">
    <property type="component" value="Unassembled WGS sequence"/>
</dbReference>
<feature type="domain" description="Nitroreductase" evidence="3">
    <location>
        <begin position="7"/>
        <end position="66"/>
    </location>
</feature>
<evidence type="ECO:0000259" key="3">
    <source>
        <dbReference type="Pfam" id="PF00881"/>
    </source>
</evidence>
<evidence type="ECO:0000256" key="2">
    <source>
        <dbReference type="ARBA" id="ARBA00023002"/>
    </source>
</evidence>
<dbReference type="InterPro" id="IPR029479">
    <property type="entry name" value="Nitroreductase"/>
</dbReference>
<dbReference type="AlphaFoldDB" id="A0A133UBN8"/>
<comment type="similarity">
    <text evidence="1">Belongs to the nitroreductase family.</text>
</comment>
<dbReference type="Gene3D" id="3.40.109.10">
    <property type="entry name" value="NADH Oxidase"/>
    <property type="match status" value="1"/>
</dbReference>
<keyword evidence="2" id="KW-0560">Oxidoreductase</keyword>
<gene>
    <name evidence="4" type="ORF">AKJ57_00620</name>
</gene>
<protein>
    <recommendedName>
        <fullName evidence="3">Nitroreductase domain-containing protein</fullName>
    </recommendedName>
</protein>
<dbReference type="PANTHER" id="PTHR43673">
    <property type="entry name" value="NAD(P)H NITROREDUCTASE YDGI-RELATED"/>
    <property type="match status" value="1"/>
</dbReference>
<keyword evidence="5" id="KW-1185">Reference proteome</keyword>
<comment type="caution">
    <text evidence="4">The sequence shown here is derived from an EMBL/GenBank/DDBJ whole genome shotgun (WGS) entry which is preliminary data.</text>
</comment>
<name>A0A133UBN8_9EURY</name>
<dbReference type="PANTHER" id="PTHR43673:SF10">
    <property type="entry name" value="NADH DEHYDROGENASE_NAD(P)H NITROREDUCTASE XCC3605-RELATED"/>
    <property type="match status" value="1"/>
</dbReference>
<dbReference type="InterPro" id="IPR000415">
    <property type="entry name" value="Nitroreductase-like"/>
</dbReference>
<dbReference type="GO" id="GO:0016491">
    <property type="term" value="F:oxidoreductase activity"/>
    <property type="evidence" value="ECO:0007669"/>
    <property type="project" value="UniProtKB-KW"/>
</dbReference>